<keyword evidence="2" id="KW-0805">Transcription regulation</keyword>
<dbReference type="GO" id="GO:0000976">
    <property type="term" value="F:transcription cis-regulatory region binding"/>
    <property type="evidence" value="ECO:0007669"/>
    <property type="project" value="TreeGrafter"/>
</dbReference>
<dbReference type="PANTHER" id="PTHR30055">
    <property type="entry name" value="HTH-TYPE TRANSCRIPTIONAL REGULATOR RUTR"/>
    <property type="match status" value="1"/>
</dbReference>
<dbReference type="PROSITE" id="PS01081">
    <property type="entry name" value="HTH_TETR_1"/>
    <property type="match status" value="1"/>
</dbReference>
<evidence type="ECO:0000256" key="3">
    <source>
        <dbReference type="ARBA" id="ARBA00023125"/>
    </source>
</evidence>
<protein>
    <submittedName>
        <fullName evidence="7">TetR/AcrR family transcriptional regulator</fullName>
    </submittedName>
</protein>
<proteinExistence type="predicted"/>
<organism evidence="7 8">
    <name type="scientific">Comamonas antarctica</name>
    <dbReference type="NCBI Taxonomy" id="2743470"/>
    <lineage>
        <taxon>Bacteria</taxon>
        <taxon>Pseudomonadati</taxon>
        <taxon>Pseudomonadota</taxon>
        <taxon>Betaproteobacteria</taxon>
        <taxon>Burkholderiales</taxon>
        <taxon>Comamonadaceae</taxon>
        <taxon>Comamonas</taxon>
    </lineage>
</organism>
<dbReference type="EMBL" id="CP054841">
    <property type="protein sequence ID" value="QKV55346.1"/>
    <property type="molecule type" value="Genomic_DNA"/>
</dbReference>
<dbReference type="InterPro" id="IPR041490">
    <property type="entry name" value="KstR2_TetR_C"/>
</dbReference>
<name>A0A6N1XC01_9BURK</name>
<dbReference type="Pfam" id="PF00440">
    <property type="entry name" value="TetR_N"/>
    <property type="match status" value="1"/>
</dbReference>
<evidence type="ECO:0000256" key="4">
    <source>
        <dbReference type="ARBA" id="ARBA00023163"/>
    </source>
</evidence>
<evidence type="ECO:0000259" key="6">
    <source>
        <dbReference type="PROSITE" id="PS50977"/>
    </source>
</evidence>
<dbReference type="SUPFAM" id="SSF48498">
    <property type="entry name" value="Tetracyclin repressor-like, C-terminal domain"/>
    <property type="match status" value="1"/>
</dbReference>
<dbReference type="InterPro" id="IPR050109">
    <property type="entry name" value="HTH-type_TetR-like_transc_reg"/>
</dbReference>
<keyword evidence="3 5" id="KW-0238">DNA-binding</keyword>
<reference evidence="7 8" key="1">
    <citation type="submission" date="2020-06" db="EMBL/GenBank/DDBJ databases">
        <title>Acidovorax antarctica sp. nov., isolated from Corinth ice sheet soil, Antarctic Fields Peninsula.</title>
        <authorList>
            <person name="Xu Q."/>
            <person name="Peng F."/>
        </authorList>
    </citation>
    <scope>NUCLEOTIDE SEQUENCE [LARGE SCALE GENOMIC DNA]</scope>
    <source>
        <strain evidence="7 8">16-35-5</strain>
        <plasmid evidence="7 8">unnamed1</plasmid>
    </source>
</reference>
<evidence type="ECO:0000313" key="8">
    <source>
        <dbReference type="Proteomes" id="UP000509579"/>
    </source>
</evidence>
<evidence type="ECO:0000313" key="7">
    <source>
        <dbReference type="EMBL" id="QKV55346.1"/>
    </source>
</evidence>
<dbReference type="SUPFAM" id="SSF46689">
    <property type="entry name" value="Homeodomain-like"/>
    <property type="match status" value="1"/>
</dbReference>
<dbReference type="GO" id="GO:0003700">
    <property type="term" value="F:DNA-binding transcription factor activity"/>
    <property type="evidence" value="ECO:0007669"/>
    <property type="project" value="TreeGrafter"/>
</dbReference>
<dbReference type="InterPro" id="IPR009057">
    <property type="entry name" value="Homeodomain-like_sf"/>
</dbReference>
<keyword evidence="4" id="KW-0804">Transcription</keyword>
<accession>A0A6N1XC01</accession>
<feature type="DNA-binding region" description="H-T-H motif" evidence="5">
    <location>
        <begin position="45"/>
        <end position="64"/>
    </location>
</feature>
<dbReference type="Pfam" id="PF17932">
    <property type="entry name" value="TetR_C_24"/>
    <property type="match status" value="1"/>
</dbReference>
<feature type="domain" description="HTH tetR-type" evidence="6">
    <location>
        <begin position="22"/>
        <end position="82"/>
    </location>
</feature>
<keyword evidence="7" id="KW-0614">Plasmid</keyword>
<geneLocation type="plasmid" evidence="7 8">
    <name>unnamed1</name>
</geneLocation>
<keyword evidence="8" id="KW-1185">Reference proteome</keyword>
<dbReference type="Proteomes" id="UP000509579">
    <property type="component" value="Plasmid unnamed1"/>
</dbReference>
<evidence type="ECO:0000256" key="1">
    <source>
        <dbReference type="ARBA" id="ARBA00022491"/>
    </source>
</evidence>
<dbReference type="InterPro" id="IPR023772">
    <property type="entry name" value="DNA-bd_HTH_TetR-type_CS"/>
</dbReference>
<dbReference type="FunFam" id="1.10.10.60:FF:000141">
    <property type="entry name" value="TetR family transcriptional regulator"/>
    <property type="match status" value="1"/>
</dbReference>
<dbReference type="InterPro" id="IPR001647">
    <property type="entry name" value="HTH_TetR"/>
</dbReference>
<dbReference type="InterPro" id="IPR036271">
    <property type="entry name" value="Tet_transcr_reg_TetR-rel_C_sf"/>
</dbReference>
<keyword evidence="1" id="KW-0678">Repressor</keyword>
<dbReference type="PROSITE" id="PS50977">
    <property type="entry name" value="HTH_TETR_2"/>
    <property type="match status" value="1"/>
</dbReference>
<dbReference type="Gene3D" id="1.10.10.60">
    <property type="entry name" value="Homeodomain-like"/>
    <property type="match status" value="1"/>
</dbReference>
<dbReference type="AlphaFoldDB" id="A0A6N1XC01"/>
<gene>
    <name evidence="7" type="ORF">HUK68_20675</name>
</gene>
<dbReference type="PRINTS" id="PR00455">
    <property type="entry name" value="HTHTETR"/>
</dbReference>
<dbReference type="Gene3D" id="1.10.357.10">
    <property type="entry name" value="Tetracycline Repressor, domain 2"/>
    <property type="match status" value="1"/>
</dbReference>
<evidence type="ECO:0000256" key="2">
    <source>
        <dbReference type="ARBA" id="ARBA00023015"/>
    </source>
</evidence>
<dbReference type="KEGG" id="aant:HUK68_20675"/>
<sequence length="213" mass="24178">MATRRPKEDTAAAVEEFRPRVDNRPEQIIGIACRLFARRGYEGTSLRDIAEEAKITKAALYYHFPNKEALFHRIVLGSLRTLIDVVRAAVEAAPTPLEKVRQYMLVSADFMDADRDSWMAGSNAFWMGAESEQRTLTIALRNEYETLLRTCIEEAIAAGEFKPHNVALTGRFLLSSLNQMTRWHNPKGKLSTREVIEEYLDMALNGLKATERS</sequence>
<evidence type="ECO:0000256" key="5">
    <source>
        <dbReference type="PROSITE-ProRule" id="PRU00335"/>
    </source>
</evidence>
<dbReference type="PANTHER" id="PTHR30055:SF240">
    <property type="entry name" value="HTH-TYPE TRANSCRIPTIONAL REGULATOR ACRR"/>
    <property type="match status" value="1"/>
</dbReference>